<gene>
    <name evidence="2" type="ORF">H0235_018366</name>
</gene>
<protein>
    <submittedName>
        <fullName evidence="2">Uncharacterized protein</fullName>
    </submittedName>
</protein>
<keyword evidence="3" id="KW-1185">Reference proteome</keyword>
<dbReference type="Proteomes" id="UP000600918">
    <property type="component" value="Unassembled WGS sequence"/>
</dbReference>
<evidence type="ECO:0000313" key="2">
    <source>
        <dbReference type="EMBL" id="KAF7387644.1"/>
    </source>
</evidence>
<name>A0A834JIE5_VESPE</name>
<organism evidence="2 3">
    <name type="scientific">Vespula pensylvanica</name>
    <name type="common">Western yellow jacket</name>
    <name type="synonym">Wasp</name>
    <dbReference type="NCBI Taxonomy" id="30213"/>
    <lineage>
        <taxon>Eukaryota</taxon>
        <taxon>Metazoa</taxon>
        <taxon>Ecdysozoa</taxon>
        <taxon>Arthropoda</taxon>
        <taxon>Hexapoda</taxon>
        <taxon>Insecta</taxon>
        <taxon>Pterygota</taxon>
        <taxon>Neoptera</taxon>
        <taxon>Endopterygota</taxon>
        <taxon>Hymenoptera</taxon>
        <taxon>Apocrita</taxon>
        <taxon>Aculeata</taxon>
        <taxon>Vespoidea</taxon>
        <taxon>Vespidae</taxon>
        <taxon>Vespinae</taxon>
        <taxon>Vespula</taxon>
    </lineage>
</organism>
<comment type="caution">
    <text evidence="2">The sequence shown here is derived from an EMBL/GenBank/DDBJ whole genome shotgun (WGS) entry which is preliminary data.</text>
</comment>
<accession>A0A834JIE5</accession>
<proteinExistence type="predicted"/>
<dbReference type="AlphaFoldDB" id="A0A834JIE5"/>
<evidence type="ECO:0000313" key="3">
    <source>
        <dbReference type="Proteomes" id="UP000600918"/>
    </source>
</evidence>
<feature type="region of interest" description="Disordered" evidence="1">
    <location>
        <begin position="1"/>
        <end position="36"/>
    </location>
</feature>
<dbReference type="EMBL" id="JACSDY010000025">
    <property type="protein sequence ID" value="KAF7387644.1"/>
    <property type="molecule type" value="Genomic_DNA"/>
</dbReference>
<feature type="compositionally biased region" description="Basic and acidic residues" evidence="1">
    <location>
        <begin position="20"/>
        <end position="36"/>
    </location>
</feature>
<evidence type="ECO:0000256" key="1">
    <source>
        <dbReference type="SAM" id="MobiDB-lite"/>
    </source>
</evidence>
<sequence length="153" mass="17472">MGHKKRDGDWMGQSWGEVEGYSREEKRREEKRREIEKQPYVEKTVRDGVVVGEGQRGTESRSSISKIKRLSSNVCQQLQILHRQQDDNLNPRRQLNNDGTFGIVDDNVLQEGIELTVSTWMTTPNALPSFSSTVSKDRIDDNNNNNGTVPVQN</sequence>
<reference evidence="2" key="1">
    <citation type="journal article" date="2020" name="G3 (Bethesda)">
        <title>High-Quality Assemblies for Three Invasive Social Wasps from the &lt;i&gt;Vespula&lt;/i&gt; Genus.</title>
        <authorList>
            <person name="Harrop T.W.R."/>
            <person name="Guhlin J."/>
            <person name="McLaughlin G.M."/>
            <person name="Permina E."/>
            <person name="Stockwell P."/>
            <person name="Gilligan J."/>
            <person name="Le Lec M.F."/>
            <person name="Gruber M.A.M."/>
            <person name="Quinn O."/>
            <person name="Lovegrove M."/>
            <person name="Duncan E.J."/>
            <person name="Remnant E.J."/>
            <person name="Van Eeckhoven J."/>
            <person name="Graham B."/>
            <person name="Knapp R.A."/>
            <person name="Langford K.W."/>
            <person name="Kronenberg Z."/>
            <person name="Press M.O."/>
            <person name="Eacker S.M."/>
            <person name="Wilson-Rankin E.E."/>
            <person name="Purcell J."/>
            <person name="Lester P.J."/>
            <person name="Dearden P.K."/>
        </authorList>
    </citation>
    <scope>NUCLEOTIDE SEQUENCE</scope>
    <source>
        <strain evidence="2">Volc-1</strain>
    </source>
</reference>
<feature type="region of interest" description="Disordered" evidence="1">
    <location>
        <begin position="130"/>
        <end position="153"/>
    </location>
</feature>